<keyword evidence="4 6" id="KW-1133">Transmembrane helix</keyword>
<evidence type="ECO:0000256" key="3">
    <source>
        <dbReference type="ARBA" id="ARBA00022692"/>
    </source>
</evidence>
<dbReference type="PATRIC" id="fig|1410657.5.peg.1983"/>
<proteinExistence type="predicted"/>
<dbReference type="Proteomes" id="UP000051841">
    <property type="component" value="Unassembled WGS sequence"/>
</dbReference>
<dbReference type="CDD" id="cd07731">
    <property type="entry name" value="ComA-like_MBL-fold"/>
    <property type="match status" value="1"/>
</dbReference>
<organism evidence="8 9">
    <name type="scientific">Kandleria vitulina DSM 20405</name>
    <dbReference type="NCBI Taxonomy" id="1410657"/>
    <lineage>
        <taxon>Bacteria</taxon>
        <taxon>Bacillati</taxon>
        <taxon>Bacillota</taxon>
        <taxon>Erysipelotrichia</taxon>
        <taxon>Erysipelotrichales</taxon>
        <taxon>Coprobacillaceae</taxon>
        <taxon>Kandleria</taxon>
    </lineage>
</organism>
<evidence type="ECO:0000313" key="8">
    <source>
        <dbReference type="EMBL" id="KRN50603.1"/>
    </source>
</evidence>
<dbReference type="InterPro" id="IPR035681">
    <property type="entry name" value="ComA-like_MBL"/>
</dbReference>
<dbReference type="SUPFAM" id="SSF56281">
    <property type="entry name" value="Metallo-hydrolase/oxidoreductase"/>
    <property type="match status" value="1"/>
</dbReference>
<dbReference type="SMART" id="SM00849">
    <property type="entry name" value="Lactamase_B"/>
    <property type="match status" value="1"/>
</dbReference>
<evidence type="ECO:0000256" key="2">
    <source>
        <dbReference type="ARBA" id="ARBA00022475"/>
    </source>
</evidence>
<dbReference type="InterPro" id="IPR004477">
    <property type="entry name" value="ComEC_N"/>
</dbReference>
<keyword evidence="5 6" id="KW-0472">Membrane</keyword>
<dbReference type="EMBL" id="JQBL01000007">
    <property type="protein sequence ID" value="KRN50603.1"/>
    <property type="molecule type" value="Genomic_DNA"/>
</dbReference>
<feature type="transmembrane region" description="Helical" evidence="6">
    <location>
        <begin position="261"/>
        <end position="278"/>
    </location>
</feature>
<evidence type="ECO:0000313" key="9">
    <source>
        <dbReference type="Proteomes" id="UP000051841"/>
    </source>
</evidence>
<keyword evidence="9" id="KW-1185">Reference proteome</keyword>
<dbReference type="NCBIfam" id="TIGR00360">
    <property type="entry name" value="ComEC_N-term"/>
    <property type="match status" value="1"/>
</dbReference>
<feature type="transmembrane region" description="Helical" evidence="6">
    <location>
        <begin position="309"/>
        <end position="337"/>
    </location>
</feature>
<feature type="transmembrane region" description="Helical" evidence="6">
    <location>
        <begin position="37"/>
        <end position="57"/>
    </location>
</feature>
<feature type="transmembrane region" description="Helical" evidence="6">
    <location>
        <begin position="343"/>
        <end position="368"/>
    </location>
</feature>
<comment type="subcellular location">
    <subcellularLocation>
        <location evidence="1">Cell membrane</location>
        <topology evidence="1">Multi-pass membrane protein</topology>
    </subcellularLocation>
</comment>
<sequence length="658" mass="77045">MFIRYHLFYYALFLILVILVKDSWVFLIFLIPYLYFFYKKTSCMSIIVVVILSFIMLRPENKIYLPHYIKGHVVDCRGKYYLLKSDYGKVKLYCDHKLTYNDEIIARIHPLAIRSPDNDHGFDERLYLKSQKIVGKASVDAIVSIKHHFSFANILEKSFSSSATIRSYQRMFLLGYKDEGISEDYKEMTSLSIVHLFALSGMHMSVLFTFLTRILSYLLSKKKSENVAKVLMGLYVFSIPYNISLYRAYLTLVGNGALKKYFNKLDVLSLLVIINLLYNPYILYSTSFLFSYSIYFVILMTQSLSIRTLYIYLSTLPIVIMMNHSINVFSFLLALLLEPFVKLFYISTLLSILFPFLSLFYKAIIIVFQSILHFCHAFPVTLVYEHPSLFFIVMFYYLYFSYLYHQNRNDKRHFLAFLCALLFISHIHSVYKIYGEVGMINVGQGDCSYIILPFNQGNILIDTGGNKDYDLAVSTIIPFLKSKGVDHLDYVYVSHHDYDHYGALKSLKEHFPIYHVIDHYEKERQIGDLNIRMLKTSKSEDKNDNSLVMYCHYHQLHYLFTGDISSHKEEELYQEYGKLKVDVLKVSHHGSPNSSGVKLFEMIHPRIAFIGVGKHNRYGHPGRVVINRLKERGIMILRTDKDGNFCIRHYGNDYFVYR</sequence>
<dbReference type="GO" id="GO:0005886">
    <property type="term" value="C:plasma membrane"/>
    <property type="evidence" value="ECO:0007669"/>
    <property type="project" value="UniProtKB-SubCell"/>
</dbReference>
<evidence type="ECO:0000256" key="6">
    <source>
        <dbReference type="SAM" id="Phobius"/>
    </source>
</evidence>
<evidence type="ECO:0000256" key="5">
    <source>
        <dbReference type="ARBA" id="ARBA00023136"/>
    </source>
</evidence>
<dbReference type="InterPro" id="IPR001279">
    <property type="entry name" value="Metallo-B-lactamas"/>
</dbReference>
<dbReference type="PANTHER" id="PTHR30619">
    <property type="entry name" value="DNA INTERNALIZATION/COMPETENCE PROTEIN COMEC/REC2"/>
    <property type="match status" value="1"/>
</dbReference>
<evidence type="ECO:0000256" key="4">
    <source>
        <dbReference type="ARBA" id="ARBA00022989"/>
    </source>
</evidence>
<evidence type="ECO:0000256" key="1">
    <source>
        <dbReference type="ARBA" id="ARBA00004651"/>
    </source>
</evidence>
<comment type="caution">
    <text evidence="8">The sequence shown here is derived from an EMBL/GenBank/DDBJ whole genome shotgun (WGS) entry which is preliminary data.</text>
</comment>
<feature type="transmembrane region" description="Helical" evidence="6">
    <location>
        <begin position="230"/>
        <end position="249"/>
    </location>
</feature>
<accession>A0A0R2HDS0</accession>
<dbReference type="Pfam" id="PF03772">
    <property type="entry name" value="Competence"/>
    <property type="match status" value="1"/>
</dbReference>
<dbReference type="InterPro" id="IPR052159">
    <property type="entry name" value="Competence_DNA_uptake"/>
</dbReference>
<name>A0A0R2HDS0_9FIRM</name>
<keyword evidence="3 6" id="KW-0812">Transmembrane</keyword>
<reference evidence="8 9" key="1">
    <citation type="journal article" date="2015" name="Genome Announc.">
        <title>Expanding the biotechnology potential of lactobacilli through comparative genomics of 213 strains and associated genera.</title>
        <authorList>
            <person name="Sun Z."/>
            <person name="Harris H.M."/>
            <person name="McCann A."/>
            <person name="Guo C."/>
            <person name="Argimon S."/>
            <person name="Zhang W."/>
            <person name="Yang X."/>
            <person name="Jeffery I.B."/>
            <person name="Cooney J.C."/>
            <person name="Kagawa T.F."/>
            <person name="Liu W."/>
            <person name="Song Y."/>
            <person name="Salvetti E."/>
            <person name="Wrobel A."/>
            <person name="Rasinkangas P."/>
            <person name="Parkhill J."/>
            <person name="Rea M.C."/>
            <person name="O'Sullivan O."/>
            <person name="Ritari J."/>
            <person name="Douillard F.P."/>
            <person name="Paul Ross R."/>
            <person name="Yang R."/>
            <person name="Briner A.E."/>
            <person name="Felis G.E."/>
            <person name="de Vos W.M."/>
            <person name="Barrangou R."/>
            <person name="Klaenhammer T.R."/>
            <person name="Caufield P.W."/>
            <person name="Cui Y."/>
            <person name="Zhang H."/>
            <person name="O'Toole P.W."/>
        </authorList>
    </citation>
    <scope>NUCLEOTIDE SEQUENCE [LARGE SCALE GENOMIC DNA]</scope>
    <source>
        <strain evidence="8 9">DSM 20405</strain>
    </source>
</reference>
<evidence type="ECO:0000259" key="7">
    <source>
        <dbReference type="SMART" id="SM00849"/>
    </source>
</evidence>
<feature type="domain" description="Metallo-beta-lactamase" evidence="7">
    <location>
        <begin position="444"/>
        <end position="614"/>
    </location>
</feature>
<dbReference type="Gene3D" id="3.60.15.10">
    <property type="entry name" value="Ribonuclease Z/Hydroxyacylglutathione hydrolase-like"/>
    <property type="match status" value="2"/>
</dbReference>
<feature type="transmembrane region" description="Helical" evidence="6">
    <location>
        <begin position="380"/>
        <end position="402"/>
    </location>
</feature>
<keyword evidence="2" id="KW-1003">Cell membrane</keyword>
<protein>
    <recommendedName>
        <fullName evidence="7">Metallo-beta-lactamase domain-containing protein</fullName>
    </recommendedName>
</protein>
<dbReference type="AlphaFoldDB" id="A0A0R2HDS0"/>
<feature type="transmembrane region" description="Helical" evidence="6">
    <location>
        <begin position="196"/>
        <end position="218"/>
    </location>
</feature>
<feature type="transmembrane region" description="Helical" evidence="6">
    <location>
        <begin position="7"/>
        <end position="31"/>
    </location>
</feature>
<dbReference type="PANTHER" id="PTHR30619:SF7">
    <property type="entry name" value="BETA-LACTAMASE DOMAIN PROTEIN"/>
    <property type="match status" value="1"/>
</dbReference>
<dbReference type="Pfam" id="PF00753">
    <property type="entry name" value="Lactamase_B"/>
    <property type="match status" value="1"/>
</dbReference>
<gene>
    <name evidence="8" type="ORF">IV49_GL001922</name>
</gene>
<dbReference type="InterPro" id="IPR036866">
    <property type="entry name" value="RibonucZ/Hydroxyglut_hydro"/>
</dbReference>
<feature type="transmembrane region" description="Helical" evidence="6">
    <location>
        <begin position="414"/>
        <end position="434"/>
    </location>
</feature>